<sequence>MSNSTPPSTSPPQPSPTIPEMTSVVPDGPSAATTAAPLFEWSDFLDFNFEDPFAAISFDGDHQEDNPILSSDSKPDSDRVEELSRVRKRDPRLVCSNFLAGRVPCACPELDEQLEQEELIVLGGPGKKRARTVRAPAGSTARCQVPGCDADISELKGYHRRHRVCLRCANASAVVLDGQSKRYCQQCGKFHILSDFDEGKRSCRRKLERHNNRRRRKATDGKGGVEQEAPLTTLSEDISCDDETSKDNTGLGTQLKEKDAIFESEGQVSTHCSAHGSQNTQGDCVGSFAAFGETQINGGKENPRYDQSPSCCDNKSAFSSMCPTGRISFKLYDWNPAEFPRRLRHQIFQWLASMPVELEGYIRPGCTILTVFIAMPKFMWIKLSEEPAFHLHDFVISPGNMLSGRGTFFAYLNDMIYRVRQEANGTCVLRVKLKDQVPKLHYIHPICFEAGKPMEFVVCGSNLLQPKFRLLVSFAGKYLSYDSCVSLSCDATEGVEGDASSLHHQLLKISVPQTQLDLFGPAFVEVENESGLSNFIPVLIGDEETCAEMKVLQQRCDLSLCSRAPEFTAASSSCQVSASKQMEFSQLVTDVAWSLKKPVLEAMQPLMSMQIKRINNLLNFLIKNGSTAILKRILSHVETTICHNMGTEMANADMELLHMNMDNAKDVICQKLQRKGYPVGHLSSVIQGGGSFCQNHQNVPSMSQGREISDKSMLDTRVSLTFPEGSTTVPLLRGEIVMSVKLNERARKSCNPVFMKTAFTARPLIFAITAATVCFGVCAAIFHPQKVGEFATTIRRSSQFPYLMKPNEFNPSFNGFNLKMTLD</sequence>
<keyword evidence="2" id="KW-1185">Reference proteome</keyword>
<evidence type="ECO:0000313" key="2">
    <source>
        <dbReference type="Proteomes" id="UP001060085"/>
    </source>
</evidence>
<accession>A0ACB9ZZJ4</accession>
<comment type="caution">
    <text evidence="1">The sequence shown here is derived from an EMBL/GenBank/DDBJ whole genome shotgun (WGS) entry which is preliminary data.</text>
</comment>
<evidence type="ECO:0000313" key="1">
    <source>
        <dbReference type="EMBL" id="KAI5654070.1"/>
    </source>
</evidence>
<gene>
    <name evidence="1" type="ORF">M9H77_31257</name>
</gene>
<dbReference type="EMBL" id="CM044707">
    <property type="protein sequence ID" value="KAI5654070.1"/>
    <property type="molecule type" value="Genomic_DNA"/>
</dbReference>
<protein>
    <submittedName>
        <fullName evidence="1">Uncharacterized protein</fullName>
    </submittedName>
</protein>
<organism evidence="1 2">
    <name type="scientific">Catharanthus roseus</name>
    <name type="common">Madagascar periwinkle</name>
    <name type="synonym">Vinca rosea</name>
    <dbReference type="NCBI Taxonomy" id="4058"/>
    <lineage>
        <taxon>Eukaryota</taxon>
        <taxon>Viridiplantae</taxon>
        <taxon>Streptophyta</taxon>
        <taxon>Embryophyta</taxon>
        <taxon>Tracheophyta</taxon>
        <taxon>Spermatophyta</taxon>
        <taxon>Magnoliopsida</taxon>
        <taxon>eudicotyledons</taxon>
        <taxon>Gunneridae</taxon>
        <taxon>Pentapetalae</taxon>
        <taxon>asterids</taxon>
        <taxon>lamiids</taxon>
        <taxon>Gentianales</taxon>
        <taxon>Apocynaceae</taxon>
        <taxon>Rauvolfioideae</taxon>
        <taxon>Vinceae</taxon>
        <taxon>Catharanthinae</taxon>
        <taxon>Catharanthus</taxon>
    </lineage>
</organism>
<dbReference type="Proteomes" id="UP001060085">
    <property type="component" value="Linkage Group LG07"/>
</dbReference>
<reference evidence="2" key="1">
    <citation type="journal article" date="2023" name="Nat. Plants">
        <title>Single-cell RNA sequencing provides a high-resolution roadmap for understanding the multicellular compartmentation of specialized metabolism.</title>
        <authorList>
            <person name="Sun S."/>
            <person name="Shen X."/>
            <person name="Li Y."/>
            <person name="Li Y."/>
            <person name="Wang S."/>
            <person name="Li R."/>
            <person name="Zhang H."/>
            <person name="Shen G."/>
            <person name="Guo B."/>
            <person name="Wei J."/>
            <person name="Xu J."/>
            <person name="St-Pierre B."/>
            <person name="Chen S."/>
            <person name="Sun C."/>
        </authorList>
    </citation>
    <scope>NUCLEOTIDE SEQUENCE [LARGE SCALE GENOMIC DNA]</scope>
</reference>
<name>A0ACB9ZZJ4_CATRO</name>
<proteinExistence type="predicted"/>